<accession>A0A4Y2CH48</accession>
<keyword evidence="2" id="KW-1185">Reference proteome</keyword>
<dbReference type="AlphaFoldDB" id="A0A4Y2CH48"/>
<dbReference type="EMBL" id="BGPR01000194">
    <property type="protein sequence ID" value="GBM03742.1"/>
    <property type="molecule type" value="Genomic_DNA"/>
</dbReference>
<sequence>MQEKKSKGTKSRQSSLTQWRKKISEIRSLQQSVYYQFGSKARSRRILFYFSYTKYTKKSIVIVKKFELEIFIGSPRLDLLRSKKTFLELCLSVCASVCEHDSSKTIRAYRDEKFGINLAREPGVSLVEAVQGRMKRNTLSDLSGTSLSPAREMSGLSSGARYQGVDCSTLRAIEGVTWWRSLDFLWQQK</sequence>
<reference evidence="1 2" key="1">
    <citation type="journal article" date="2019" name="Sci. Rep.">
        <title>Orb-weaving spider Araneus ventricosus genome elucidates the spidroin gene catalogue.</title>
        <authorList>
            <person name="Kono N."/>
            <person name="Nakamura H."/>
            <person name="Ohtoshi R."/>
            <person name="Moran D.A.P."/>
            <person name="Shinohara A."/>
            <person name="Yoshida Y."/>
            <person name="Fujiwara M."/>
            <person name="Mori M."/>
            <person name="Tomita M."/>
            <person name="Arakawa K."/>
        </authorList>
    </citation>
    <scope>NUCLEOTIDE SEQUENCE [LARGE SCALE GENOMIC DNA]</scope>
</reference>
<proteinExistence type="predicted"/>
<comment type="caution">
    <text evidence="1">The sequence shown here is derived from an EMBL/GenBank/DDBJ whole genome shotgun (WGS) entry which is preliminary data.</text>
</comment>
<protein>
    <submittedName>
        <fullName evidence="1">Uncharacterized protein</fullName>
    </submittedName>
</protein>
<organism evidence="1 2">
    <name type="scientific">Araneus ventricosus</name>
    <name type="common">Orbweaver spider</name>
    <name type="synonym">Epeira ventricosa</name>
    <dbReference type="NCBI Taxonomy" id="182803"/>
    <lineage>
        <taxon>Eukaryota</taxon>
        <taxon>Metazoa</taxon>
        <taxon>Ecdysozoa</taxon>
        <taxon>Arthropoda</taxon>
        <taxon>Chelicerata</taxon>
        <taxon>Arachnida</taxon>
        <taxon>Araneae</taxon>
        <taxon>Araneomorphae</taxon>
        <taxon>Entelegynae</taxon>
        <taxon>Araneoidea</taxon>
        <taxon>Araneidae</taxon>
        <taxon>Araneus</taxon>
    </lineage>
</organism>
<gene>
    <name evidence="1" type="ORF">AVEN_134960_1</name>
</gene>
<name>A0A4Y2CH48_ARAVE</name>
<dbReference type="Proteomes" id="UP000499080">
    <property type="component" value="Unassembled WGS sequence"/>
</dbReference>
<evidence type="ECO:0000313" key="1">
    <source>
        <dbReference type="EMBL" id="GBM03742.1"/>
    </source>
</evidence>
<evidence type="ECO:0000313" key="2">
    <source>
        <dbReference type="Proteomes" id="UP000499080"/>
    </source>
</evidence>